<dbReference type="InterPro" id="IPR049050">
    <property type="entry name" value="nSTAND3"/>
</dbReference>
<dbReference type="PATRIC" id="fig|1502.174.peg.976"/>
<comment type="caution">
    <text evidence="2">The sequence shown here is derived from an EMBL/GenBank/DDBJ whole genome shotgun (WGS) entry which is preliminary data.</text>
</comment>
<evidence type="ECO:0000313" key="2">
    <source>
        <dbReference type="EMBL" id="KXA13245.1"/>
    </source>
</evidence>
<dbReference type="RefSeq" id="WP_060794982.1">
    <property type="nucleotide sequence ID" value="NZ_KQ956191.1"/>
</dbReference>
<protein>
    <recommendedName>
        <fullName evidence="1">Novel STAND NTPase 3 domain-containing protein</fullName>
    </recommendedName>
</protein>
<evidence type="ECO:0000313" key="3">
    <source>
        <dbReference type="Proteomes" id="UP000070646"/>
    </source>
</evidence>
<accession>A0A133NAC6</accession>
<dbReference type="Proteomes" id="UP000070646">
    <property type="component" value="Unassembled WGS sequence"/>
</dbReference>
<dbReference type="InterPro" id="IPR027417">
    <property type="entry name" value="P-loop_NTPase"/>
</dbReference>
<dbReference type="EMBL" id="LRPU01000046">
    <property type="protein sequence ID" value="KXA13245.1"/>
    <property type="molecule type" value="Genomic_DNA"/>
</dbReference>
<reference evidence="2 3" key="1">
    <citation type="submission" date="2016-01" db="EMBL/GenBank/DDBJ databases">
        <authorList>
            <person name="Oliw E.H."/>
        </authorList>
    </citation>
    <scope>NUCLEOTIDE SEQUENCE [LARGE SCALE GENOMIC DNA]</scope>
    <source>
        <strain evidence="2 3">MJR7757A</strain>
    </source>
</reference>
<gene>
    <name evidence="2" type="ORF">HMPREF3222_00961</name>
</gene>
<dbReference type="SUPFAM" id="SSF52540">
    <property type="entry name" value="P-loop containing nucleoside triphosphate hydrolases"/>
    <property type="match status" value="1"/>
</dbReference>
<name>A0A133NAC6_CLOPF</name>
<dbReference type="Pfam" id="PF20720">
    <property type="entry name" value="nSTAND3"/>
    <property type="match status" value="1"/>
</dbReference>
<dbReference type="Gene3D" id="3.40.50.300">
    <property type="entry name" value="P-loop containing nucleotide triphosphate hydrolases"/>
    <property type="match status" value="1"/>
</dbReference>
<evidence type="ECO:0000259" key="1">
    <source>
        <dbReference type="Pfam" id="PF20720"/>
    </source>
</evidence>
<dbReference type="AlphaFoldDB" id="A0A133NAC6"/>
<proteinExistence type="predicted"/>
<feature type="domain" description="Novel STAND NTPase 3" evidence="1">
    <location>
        <begin position="191"/>
        <end position="332"/>
    </location>
</feature>
<organism evidence="2 3">
    <name type="scientific">Clostridium perfringens</name>
    <dbReference type="NCBI Taxonomy" id="1502"/>
    <lineage>
        <taxon>Bacteria</taxon>
        <taxon>Bacillati</taxon>
        <taxon>Bacillota</taxon>
        <taxon>Clostridia</taxon>
        <taxon>Eubacteriales</taxon>
        <taxon>Clostridiaceae</taxon>
        <taxon>Clostridium</taxon>
    </lineage>
</organism>
<sequence length="1232" mass="146611">MSKINTIEQAIMSLGGGDYQKFMDSYLYKKYKYENITTLGSQTGTNKPTKGIPDSYVKLENGNYIFIMYGTVESTSYEKLKKDIFSCVDKNKVAIEIDKIEEIICCHTSTNIHVEQKESLENLIPEVKITLIDISTVSHDLLERFPTIAKDHLSIPLDSGQFFEIDDFIEKYDKIDINASIGMDLIGRVEELNDLVSKLKNNNVVLILGKSGLGKTRLVIEACRKYIEITNTKVYCVKNNGNMLYEDLNYYISDPGEYLIFVDDANQTTELQHIIDKVIDPPANCKVKVVMTVREYAIDRVREITLKKTNLEEIKIDILSDEVIKEILKKNLSIKNEKYLEQIIKIAKGNARLAILAGKIAKEKDINSIYNSVGIFENYYGDIIKKEFGEKNKIISAFIIALFGPIKYKENEVARNLLEECDISEKQFHLICEELHEKELIDMYMNEATKISDQNIRDYLFYYVVIEKKYITLEKVLDYAFLRYKDKVVYMINTILQLFNGEGILDYFKDEVNKSWSKIKDDREILKYAKTFYWFNEEKTLMYIKEKIDNMENEEFSLKDFNFEDKKNNNKIDLEIIEILGAFKYCENFEDALYLGLELFNKKSKYVMDFYFLFSDRLCYDKQSFNLNYEKELEVIKYLWEESKYGENINLTLLLLNIIPEYLKFDFSRIEGVNQRTFNQISMNLVACDGLEKLRAKIWRILGTLYLNQDYQKNINKILLKYKPYSKFKDQLKNIFELDFKYIGEYIFSKFGNLTFEQAKILKSFEKQTIRFNINENKDLFNYNECKEFIIYNTLTGQNYEDYEIMIRNREKDIYNLVKDYNEDDFVEFFKCLDNISIEDSYESSNLSDGIKMLFQRIEDKKELSIYAIKSYFKFEVKNLYYIGIIINIAFKYMKLEEIESLINNYDYKNKESLFYNYLINIPESLLEERHCNSLKKVFLDLIRKEKNFMSNIRELKIFLKFDSNFIADISRIILDNKVNRINIAFFLRNYFDINNKEEILEIFNGNIDLLEKLYIYGFGNNFDYEGNLFIFLINNGSKNFLEELIINILDSNRVNYYGEIFKRLWSEENYNDLVTRVFKVIVESKKEYYYCGVEYTWLGKLFMDEGDDERKIDWIKNYINNFYRDKEKITLIFKIIVEIFSDKRIEFILYFLERNKNLEDFKNIDLVSSSYSWSGSEVPLIEKEIEFLKDLKRSLKGGFINHKAYLKELIYRKEKYKKEVLLREYIENSNF</sequence>